<feature type="compositionally biased region" description="Basic and acidic residues" evidence="1">
    <location>
        <begin position="104"/>
        <end position="115"/>
    </location>
</feature>
<evidence type="ECO:0000256" key="1">
    <source>
        <dbReference type="SAM" id="MobiDB-lite"/>
    </source>
</evidence>
<dbReference type="PANTHER" id="PTHR24148:SF64">
    <property type="entry name" value="HETEROKARYON INCOMPATIBILITY DOMAIN-CONTAINING PROTEIN"/>
    <property type="match status" value="1"/>
</dbReference>
<name>A0AAD4HZT1_9PEZI</name>
<evidence type="ECO:0000313" key="4">
    <source>
        <dbReference type="Proteomes" id="UP001197093"/>
    </source>
</evidence>
<proteinExistence type="predicted"/>
<accession>A0AAD4HZT1</accession>
<feature type="compositionally biased region" description="Polar residues" evidence="1">
    <location>
        <begin position="1"/>
        <end position="28"/>
    </location>
</feature>
<evidence type="ECO:0000259" key="2">
    <source>
        <dbReference type="Pfam" id="PF06985"/>
    </source>
</evidence>
<comment type="caution">
    <text evidence="3">The sequence shown here is derived from an EMBL/GenBank/DDBJ whole genome shotgun (WGS) entry which is preliminary data.</text>
</comment>
<dbReference type="Pfam" id="PF06985">
    <property type="entry name" value="HET"/>
    <property type="match status" value="1"/>
</dbReference>
<dbReference type="InterPro" id="IPR010730">
    <property type="entry name" value="HET"/>
</dbReference>
<dbReference type="AlphaFoldDB" id="A0AAD4HZT1"/>
<feature type="domain" description="Heterokaryon incompatibility" evidence="2">
    <location>
        <begin position="78"/>
        <end position="268"/>
    </location>
</feature>
<dbReference type="EMBL" id="JAHCVI010000003">
    <property type="protein sequence ID" value="KAG7287193.1"/>
    <property type="molecule type" value="Genomic_DNA"/>
</dbReference>
<protein>
    <recommendedName>
        <fullName evidence="2">Heterokaryon incompatibility domain-containing protein</fullName>
    </recommendedName>
</protein>
<dbReference type="Proteomes" id="UP001197093">
    <property type="component" value="Unassembled WGS sequence"/>
</dbReference>
<sequence length="599" mass="66736">MTGQNTKPGPSTAENTKPGPSTAETATRPQPERYQYTPLDTSTKEIRLLTLYAGARDDDIRISLHTASLIDPSNPPVYETLSYVWGSEANPQPIYVVDSGPLPDKNDKTRDENNTTTEKKTLLVTQNLVVALRHLRELDKPQTLWIDAVCIDQANFAERGAQVALMGEIYWRACHTVIWLGPTGEGDDDSDYALSLLQTAAHVVDVDWHVCAMRPSAAAMQEARAGNLAITRWADQDALLPVLAARQQRALNGLFGRPWFERLWVRQEVFLSRSKSLICGGLQLQWESLRDGVFCFYRRPYLTVTDEFDAEFLFRRTRVYELCRGQRHWMVYGTLRHQLRDLRWKDPRDAIYAVKHLLSPAHRALEFTPDYARPAGDVFGEVATRLATECRDISFLASCELESSSLACLPTWVPDWSAPMKCASPIEPIWSACSWISAHAECVNTGVLRVAGIHMATIEIMRPADSLNGSWLDRDLVVDTVKTLLPPSREALDAKYVGGGTLLEAYCLALHRGRTSENFDTPNGGALSMAEAKNALLSIFEMTRAPARGELEHDDPLEMFLATANGEMDGRCFVSTTEGYIGLAPAAARPGDIHRGDTR</sequence>
<evidence type="ECO:0000313" key="3">
    <source>
        <dbReference type="EMBL" id="KAG7287193.1"/>
    </source>
</evidence>
<organism evidence="3 4">
    <name type="scientific">Staphylotrichum longicolle</name>
    <dbReference type="NCBI Taxonomy" id="669026"/>
    <lineage>
        <taxon>Eukaryota</taxon>
        <taxon>Fungi</taxon>
        <taxon>Dikarya</taxon>
        <taxon>Ascomycota</taxon>
        <taxon>Pezizomycotina</taxon>
        <taxon>Sordariomycetes</taxon>
        <taxon>Sordariomycetidae</taxon>
        <taxon>Sordariales</taxon>
        <taxon>Chaetomiaceae</taxon>
        <taxon>Staphylotrichum</taxon>
    </lineage>
</organism>
<dbReference type="PANTHER" id="PTHR24148">
    <property type="entry name" value="ANKYRIN REPEAT DOMAIN-CONTAINING PROTEIN 39 HOMOLOG-RELATED"/>
    <property type="match status" value="1"/>
</dbReference>
<reference evidence="3" key="1">
    <citation type="submission" date="2023-02" db="EMBL/GenBank/DDBJ databases">
        <authorList>
            <person name="Palmer J.M."/>
        </authorList>
    </citation>
    <scope>NUCLEOTIDE SEQUENCE</scope>
    <source>
        <strain evidence="3">FW57</strain>
    </source>
</reference>
<feature type="region of interest" description="Disordered" evidence="1">
    <location>
        <begin position="1"/>
        <end position="39"/>
    </location>
</feature>
<gene>
    <name evidence="3" type="ORF">NEMBOFW57_006698</name>
</gene>
<feature type="region of interest" description="Disordered" evidence="1">
    <location>
        <begin position="96"/>
        <end position="115"/>
    </location>
</feature>
<dbReference type="InterPro" id="IPR052895">
    <property type="entry name" value="HetReg/Transcr_Mod"/>
</dbReference>
<keyword evidence="4" id="KW-1185">Reference proteome</keyword>